<feature type="region of interest" description="Disordered" evidence="3">
    <location>
        <begin position="469"/>
        <end position="508"/>
    </location>
</feature>
<dbReference type="InterPro" id="IPR001849">
    <property type="entry name" value="PH_domain"/>
</dbReference>
<name>A0A7E6ERR3_9MOLL</name>
<dbReference type="SMART" id="SM00325">
    <property type="entry name" value="RhoGEF"/>
    <property type="match status" value="1"/>
</dbReference>
<dbReference type="CDD" id="cd11877">
    <property type="entry name" value="SH3_PIX"/>
    <property type="match status" value="1"/>
</dbReference>
<evidence type="ECO:0000259" key="5">
    <source>
        <dbReference type="PROSITE" id="PS50003"/>
    </source>
</evidence>
<dbReference type="Pfam" id="PF16523">
    <property type="entry name" value="betaPIX_CC"/>
    <property type="match status" value="1"/>
</dbReference>
<feature type="compositionally biased region" description="Basic residues" evidence="3">
    <location>
        <begin position="487"/>
        <end position="500"/>
    </location>
</feature>
<dbReference type="Gene3D" id="2.30.30.40">
    <property type="entry name" value="SH3 Domains"/>
    <property type="match status" value="1"/>
</dbReference>
<evidence type="ECO:0000256" key="2">
    <source>
        <dbReference type="PROSITE-ProRule" id="PRU00192"/>
    </source>
</evidence>
<evidence type="ECO:0000313" key="8">
    <source>
        <dbReference type="RefSeq" id="XP_036357442.1"/>
    </source>
</evidence>
<dbReference type="PANTHER" id="PTHR46026">
    <property type="entry name" value="RHO-TYPE GUANINE NUCLEOTIDE EXCHANGE FACTOR, ISOFORM F"/>
    <property type="match status" value="1"/>
</dbReference>
<gene>
    <name evidence="8" type="primary">LOC115209071</name>
</gene>
<dbReference type="SUPFAM" id="SSF50044">
    <property type="entry name" value="SH3-domain"/>
    <property type="match status" value="1"/>
</dbReference>
<dbReference type="Gene3D" id="1.20.5.390">
    <property type="entry name" value="L1 transposable element, trimerization domain"/>
    <property type="match status" value="1"/>
</dbReference>
<dbReference type="PROSITE" id="PS50010">
    <property type="entry name" value="DH_2"/>
    <property type="match status" value="1"/>
</dbReference>
<dbReference type="InterPro" id="IPR001452">
    <property type="entry name" value="SH3_domain"/>
</dbReference>
<dbReference type="PROSITE" id="PS50002">
    <property type="entry name" value="SH3"/>
    <property type="match status" value="1"/>
</dbReference>
<keyword evidence="7" id="KW-1185">Reference proteome</keyword>
<dbReference type="Gene3D" id="2.30.29.30">
    <property type="entry name" value="Pleckstrin-homology domain (PH domain)/Phosphotyrosine-binding domain (PTB)"/>
    <property type="match status" value="1"/>
</dbReference>
<evidence type="ECO:0000256" key="1">
    <source>
        <dbReference type="ARBA" id="ARBA00022443"/>
    </source>
</evidence>
<dbReference type="SMART" id="SM00326">
    <property type="entry name" value="SH3"/>
    <property type="match status" value="1"/>
</dbReference>
<evidence type="ECO:0000313" key="7">
    <source>
        <dbReference type="Proteomes" id="UP000515154"/>
    </source>
</evidence>
<dbReference type="InterPro" id="IPR036028">
    <property type="entry name" value="SH3-like_dom_sf"/>
</dbReference>
<dbReference type="Pfam" id="PF16614">
    <property type="entry name" value="RhoGEF67_u2"/>
    <property type="match status" value="1"/>
</dbReference>
<keyword evidence="1 2" id="KW-0728">SH3 domain</keyword>
<evidence type="ECO:0000259" key="6">
    <source>
        <dbReference type="PROSITE" id="PS50010"/>
    </source>
</evidence>
<dbReference type="Pfam" id="PF07653">
    <property type="entry name" value="SH3_2"/>
    <property type="match status" value="1"/>
</dbReference>
<dbReference type="FunFam" id="1.20.900.10:FF:000016">
    <property type="entry name" value="Rho guanine nucleotide exchange factor 6"/>
    <property type="match status" value="1"/>
</dbReference>
<dbReference type="FunFam" id="2.30.30.40:FF:000072">
    <property type="entry name" value="Unconventional Myosin IB"/>
    <property type="match status" value="1"/>
</dbReference>
<dbReference type="PRINTS" id="PR00452">
    <property type="entry name" value="SH3DOMAIN"/>
</dbReference>
<feature type="region of interest" description="Disordered" evidence="3">
    <location>
        <begin position="71"/>
        <end position="90"/>
    </location>
</feature>
<dbReference type="InterPro" id="IPR035899">
    <property type="entry name" value="DBL_dom_sf"/>
</dbReference>
<evidence type="ECO:0000256" key="3">
    <source>
        <dbReference type="SAM" id="MobiDB-lite"/>
    </source>
</evidence>
<dbReference type="PANTHER" id="PTHR46026:SF1">
    <property type="entry name" value="RHO-TYPE GUANINE NUCLEOTIDE EXCHANGE FACTOR, ISOFORM F"/>
    <property type="match status" value="1"/>
</dbReference>
<accession>A0A7E6ERR3</accession>
<dbReference type="Proteomes" id="UP000515154">
    <property type="component" value="Linkage group LG3"/>
</dbReference>
<dbReference type="PROSITE" id="PS50003">
    <property type="entry name" value="PH_DOMAIN"/>
    <property type="match status" value="1"/>
</dbReference>
<dbReference type="CDD" id="cd00160">
    <property type="entry name" value="RhoGEF"/>
    <property type="match status" value="1"/>
</dbReference>
<dbReference type="GO" id="GO:0005737">
    <property type="term" value="C:cytoplasm"/>
    <property type="evidence" value="ECO:0007669"/>
    <property type="project" value="TreeGrafter"/>
</dbReference>
<dbReference type="InterPro" id="IPR000219">
    <property type="entry name" value="DH_dom"/>
</dbReference>
<protein>
    <submittedName>
        <fullName evidence="8">Rho guanine nucleotide exchange factor 7 isoform X1</fullName>
    </submittedName>
</protein>
<dbReference type="RefSeq" id="XP_036357442.1">
    <property type="nucleotide sequence ID" value="XM_036501549.1"/>
</dbReference>
<sequence length="680" mass="77806">MADHVGINTGTSNPKRVKAMHNFKGSNNDELVFQKGDLITVTQVVDGGWWEGTLNGKTGWFPSNYVKEYKPDPVSSPPKLTPPDVKSTLENNRENTNFYHNVVLENVVETEEKHVGEMRTLLQKYIRPLRNNNVLTQAEFSQLTGNLEEIFAFQQKFLSSLEEVNTLPSVQRRMGGVFMEHASTLKELYLVYCSNHPSAVAILQAKWEELNKFMEYLGAPVPGAMTLTTNLSKPFTRLDKYPSLLRELETHIEECHVDRGDTQRAIAVYRDISNSCTEVRKRKEMEYEIIHSSIKGWEGEEITQLGEVVYLSQVKLITLTGEKLDRVFVLFQNVLVMLSLGPRLSGYHYEGQLKLSGLSVNKSEVENMPNSYEITGNLIDKLTVLCTTRNELNHWVEMLCQQIKNSQTNRLKPQSLQLLELKALAPDSDKISSSQPSISMLTQAKTAKMTQPPLQTKMYKTWSMSCLRPAPPMRPSASERDALKSPRSGRKPGMRRKPEIKKKAIMEDLKRSHSEDEYDYRWKRYDPVKSEDDQIILRVIEAYCTSAKTRQTVNSCLKKNIQEMVAPIQRNNKLRLCPVTAMQWKPNIKVPAAIYSPHVLIAEEEKIIDDVDGEEFVFKEKGLVDTVYTLKDHLKELSLEQKKLRKDLDEEVKARKKLESILPVTLKNAGHTTTWEENMT</sequence>
<dbReference type="SMART" id="SM00233">
    <property type="entry name" value="PH"/>
    <property type="match status" value="1"/>
</dbReference>
<dbReference type="SUPFAM" id="SSF50729">
    <property type="entry name" value="PH domain-like"/>
    <property type="match status" value="1"/>
</dbReference>
<evidence type="ECO:0000259" key="4">
    <source>
        <dbReference type="PROSITE" id="PS50002"/>
    </source>
</evidence>
<organism evidence="7 8">
    <name type="scientific">Octopus sinensis</name>
    <name type="common">East Asian common octopus</name>
    <dbReference type="NCBI Taxonomy" id="2607531"/>
    <lineage>
        <taxon>Eukaryota</taxon>
        <taxon>Metazoa</taxon>
        <taxon>Spiralia</taxon>
        <taxon>Lophotrochozoa</taxon>
        <taxon>Mollusca</taxon>
        <taxon>Cephalopoda</taxon>
        <taxon>Coleoidea</taxon>
        <taxon>Octopodiformes</taxon>
        <taxon>Octopoda</taxon>
        <taxon>Incirrata</taxon>
        <taxon>Octopodidae</taxon>
        <taxon>Octopus</taxon>
    </lineage>
</organism>
<feature type="domain" description="PH" evidence="5">
    <location>
        <begin position="301"/>
        <end position="404"/>
    </location>
</feature>
<dbReference type="InterPro" id="IPR011993">
    <property type="entry name" value="PH-like_dom_sf"/>
</dbReference>
<dbReference type="InterPro" id="IPR032409">
    <property type="entry name" value="GEF6/7_CC"/>
</dbReference>
<feature type="domain" description="DH" evidence="6">
    <location>
        <begin position="99"/>
        <end position="279"/>
    </location>
</feature>
<dbReference type="Pfam" id="PF00621">
    <property type="entry name" value="RhoGEF"/>
    <property type="match status" value="1"/>
</dbReference>
<dbReference type="AlphaFoldDB" id="A0A7E6ERR3"/>
<reference evidence="8" key="1">
    <citation type="submission" date="2025-08" db="UniProtKB">
        <authorList>
            <consortium name="RefSeq"/>
        </authorList>
    </citation>
    <scope>IDENTIFICATION</scope>
</reference>
<dbReference type="Gene3D" id="1.20.900.10">
    <property type="entry name" value="Dbl homology (DH) domain"/>
    <property type="match status" value="1"/>
</dbReference>
<dbReference type="SUPFAM" id="SSF48065">
    <property type="entry name" value="DBL homology domain (DH-domain)"/>
    <property type="match status" value="1"/>
</dbReference>
<feature type="domain" description="SH3" evidence="4">
    <location>
        <begin position="12"/>
        <end position="71"/>
    </location>
</feature>
<dbReference type="GO" id="GO:0005085">
    <property type="term" value="F:guanyl-nucleotide exchange factor activity"/>
    <property type="evidence" value="ECO:0007669"/>
    <property type="project" value="InterPro"/>
</dbReference>
<proteinExistence type="predicted"/>